<organism evidence="1 2">
    <name type="scientific">Acidithiobacillus montserratensis</name>
    <dbReference type="NCBI Taxonomy" id="2729135"/>
    <lineage>
        <taxon>Bacteria</taxon>
        <taxon>Pseudomonadati</taxon>
        <taxon>Pseudomonadota</taxon>
        <taxon>Acidithiobacillia</taxon>
        <taxon>Acidithiobacillales</taxon>
        <taxon>Acidithiobacillaceae</taxon>
        <taxon>Acidithiobacillus</taxon>
    </lineage>
</organism>
<protein>
    <submittedName>
        <fullName evidence="1">Fic family protein</fullName>
    </submittedName>
</protein>
<keyword evidence="2" id="KW-1185">Reference proteome</keyword>
<dbReference type="Proteomes" id="UP001195965">
    <property type="component" value="Chromosome"/>
</dbReference>
<name>A0ACD5HB57_9PROT</name>
<proteinExistence type="predicted"/>
<dbReference type="EMBL" id="CP127526">
    <property type="protein sequence ID" value="XRI72297.1"/>
    <property type="molecule type" value="Genomic_DNA"/>
</dbReference>
<reference evidence="1 2" key="1">
    <citation type="journal article" date="2021" name="ISME J.">
        <title>Genomic evolution of the class Acidithiobacillia: deep-branching Proteobacteria living in extreme acidic conditions.</title>
        <authorList>
            <person name="Moya-Beltran A."/>
            <person name="Beard S."/>
            <person name="Rojas-Villalobos C."/>
            <person name="Issotta F."/>
            <person name="Gallardo Y."/>
            <person name="Ulloa R."/>
            <person name="Giaveno A."/>
            <person name="Degli Esposti M."/>
            <person name="Johnson D.B."/>
            <person name="Quatrini R."/>
        </authorList>
    </citation>
    <scope>NUCLEOTIDE SEQUENCE [LARGE SCALE GENOMIC DNA]</scope>
    <source>
        <strain evidence="1 2">GG1-14</strain>
    </source>
</reference>
<gene>
    <name evidence="1" type="ORF">HHS34_007470</name>
</gene>
<sequence>MTNKNADTKAANYRGEAISAMEPLLIGVGSRHRATLTDLAVELAVRSTGFRRSLPDSLLSSLATLVRVMNCYYSNLIEGHDTHPIDIERALKDDYSQDDKKRDLQLEAKAHIAVQHWLDTGGLKAPATTTQTIVEIHRRFCEQLPEELLWVEDPQTKEKIRVIPGELRQRDVQVGRHIPVSASAVPRFLKRYEEVYAKLGKSETIIATAAAHHRLVWIHPFLDGNGRVARLVSHATLLDTLDTGAVWSIARGLARNVNEYKSHLAACDEMRRNALDGRGNLSEENLAAFTAFFLTTCIDQVKFMERLMQPDQLRARILTWADEEMRLNRLPPKANNILEALLYRDELPRGEVATIVGTGERQARRIVSALIGHGVVTSESTRTPLHLAFPAKLASRWMPGLFPEKTD</sequence>
<evidence type="ECO:0000313" key="1">
    <source>
        <dbReference type="EMBL" id="XRI72297.1"/>
    </source>
</evidence>
<evidence type="ECO:0000313" key="2">
    <source>
        <dbReference type="Proteomes" id="UP001195965"/>
    </source>
</evidence>
<accession>A0ACD5HB57</accession>